<dbReference type="PANTHER" id="PTHR33248">
    <property type="entry name" value="ZINC ION-BINDING PROTEIN"/>
    <property type="match status" value="1"/>
</dbReference>
<feature type="domain" description="GRF-type" evidence="6">
    <location>
        <begin position="149"/>
        <end position="188"/>
    </location>
</feature>
<reference evidence="7" key="1">
    <citation type="submission" date="2022-08" db="EMBL/GenBank/DDBJ databases">
        <title>A Global Phylogenomic Analysis of the Shiitake Genus Lentinula.</title>
        <authorList>
            <consortium name="DOE Joint Genome Institute"/>
            <person name="Sierra-Patev S."/>
            <person name="Min B."/>
            <person name="Naranjo-Ortiz M."/>
            <person name="Looney B."/>
            <person name="Konkel Z."/>
            <person name="Slot J.C."/>
            <person name="Sakamoto Y."/>
            <person name="Steenwyk J.L."/>
            <person name="Rokas A."/>
            <person name="Carro J."/>
            <person name="Camarero S."/>
            <person name="Ferreira P."/>
            <person name="Molpeceres G."/>
            <person name="Ruiz-Duenas F.J."/>
            <person name="Serrano A."/>
            <person name="Henrissat B."/>
            <person name="Drula E."/>
            <person name="Hughes K.W."/>
            <person name="Mata J.L."/>
            <person name="Ishikawa N.K."/>
            <person name="Vargas-Isla R."/>
            <person name="Ushijima S."/>
            <person name="Smith C.A."/>
            <person name="Ahrendt S."/>
            <person name="Andreopoulos W."/>
            <person name="He G."/>
            <person name="Labutti K."/>
            <person name="Lipzen A."/>
            <person name="Ng V."/>
            <person name="Riley R."/>
            <person name="Sandor L."/>
            <person name="Barry K."/>
            <person name="Martinez A.T."/>
            <person name="Xiao Y."/>
            <person name="Gibbons J.G."/>
            <person name="Terashima K."/>
            <person name="Grigoriev I.V."/>
            <person name="Hibbett D.S."/>
        </authorList>
    </citation>
    <scope>NUCLEOTIDE SEQUENCE</scope>
    <source>
        <strain evidence="7">JLM2183</strain>
    </source>
</reference>
<feature type="region of interest" description="Disordered" evidence="5">
    <location>
        <begin position="36"/>
        <end position="70"/>
    </location>
</feature>
<dbReference type="EMBL" id="JAOTPV010000004">
    <property type="protein sequence ID" value="KAJ4483849.1"/>
    <property type="molecule type" value="Genomic_DNA"/>
</dbReference>
<evidence type="ECO:0000256" key="2">
    <source>
        <dbReference type="ARBA" id="ARBA00022771"/>
    </source>
</evidence>
<evidence type="ECO:0000256" key="1">
    <source>
        <dbReference type="ARBA" id="ARBA00022723"/>
    </source>
</evidence>
<evidence type="ECO:0000259" key="6">
    <source>
        <dbReference type="PROSITE" id="PS51999"/>
    </source>
</evidence>
<evidence type="ECO:0000256" key="4">
    <source>
        <dbReference type="PROSITE-ProRule" id="PRU01343"/>
    </source>
</evidence>
<dbReference type="OrthoDB" id="2527451at2759"/>
<name>A0A9W9AIX4_9AGAR</name>
<feature type="region of interest" description="Disordered" evidence="5">
    <location>
        <begin position="125"/>
        <end position="147"/>
    </location>
</feature>
<evidence type="ECO:0000313" key="8">
    <source>
        <dbReference type="Proteomes" id="UP001150266"/>
    </source>
</evidence>
<dbReference type="GO" id="GO:0008270">
    <property type="term" value="F:zinc ion binding"/>
    <property type="evidence" value="ECO:0007669"/>
    <property type="project" value="UniProtKB-KW"/>
</dbReference>
<keyword evidence="1" id="KW-0479">Metal-binding</keyword>
<dbReference type="InterPro" id="IPR010666">
    <property type="entry name" value="Znf_GRF"/>
</dbReference>
<comment type="caution">
    <text evidence="7">The sequence shown here is derived from an EMBL/GenBank/DDBJ whole genome shotgun (WGS) entry which is preliminary data.</text>
</comment>
<keyword evidence="3" id="KW-0862">Zinc</keyword>
<sequence length="227" mass="24690">MIRKTSFISTRTMVNIRFQSFGLYSFVFATDFPPPAPKPRSTAKTKPASTSTSKPRSTTKPASRATRAQTHGNQTLCDCSVPAIPAVVTDESASNGRSYWKCGSIPQSCNFFMFIHAVQSNVASSPAAPSLSRTSEPESTAASNEAPNCECGAAAGRRTVVKDGPNRGRPFWTCEGKSCIFFAWADEPLSSSKPLTSTIPTKRTFSNVGSLHNTEIFELMHYHVDFF</sequence>
<keyword evidence="8" id="KW-1185">Reference proteome</keyword>
<dbReference type="PROSITE" id="PS51999">
    <property type="entry name" value="ZF_GRF"/>
    <property type="match status" value="1"/>
</dbReference>
<evidence type="ECO:0000256" key="3">
    <source>
        <dbReference type="ARBA" id="ARBA00022833"/>
    </source>
</evidence>
<evidence type="ECO:0000256" key="5">
    <source>
        <dbReference type="SAM" id="MobiDB-lite"/>
    </source>
</evidence>
<feature type="compositionally biased region" description="Polar residues" evidence="5">
    <location>
        <begin position="131"/>
        <end position="146"/>
    </location>
</feature>
<feature type="compositionally biased region" description="Low complexity" evidence="5">
    <location>
        <begin position="40"/>
        <end position="63"/>
    </location>
</feature>
<dbReference type="Pfam" id="PF06839">
    <property type="entry name" value="Zn_ribbon_GRF"/>
    <property type="match status" value="1"/>
</dbReference>
<gene>
    <name evidence="7" type="ORF">J3R30DRAFT_1841989</name>
</gene>
<keyword evidence="2 4" id="KW-0863">Zinc-finger</keyword>
<dbReference type="AlphaFoldDB" id="A0A9W9AIX4"/>
<proteinExistence type="predicted"/>
<protein>
    <recommendedName>
        <fullName evidence="6">GRF-type domain-containing protein</fullName>
    </recommendedName>
</protein>
<accession>A0A9W9AIX4</accession>
<dbReference type="Proteomes" id="UP001150266">
    <property type="component" value="Unassembled WGS sequence"/>
</dbReference>
<evidence type="ECO:0000313" key="7">
    <source>
        <dbReference type="EMBL" id="KAJ4483849.1"/>
    </source>
</evidence>
<organism evidence="7 8">
    <name type="scientific">Lentinula aciculospora</name>
    <dbReference type="NCBI Taxonomy" id="153920"/>
    <lineage>
        <taxon>Eukaryota</taxon>
        <taxon>Fungi</taxon>
        <taxon>Dikarya</taxon>
        <taxon>Basidiomycota</taxon>
        <taxon>Agaricomycotina</taxon>
        <taxon>Agaricomycetes</taxon>
        <taxon>Agaricomycetidae</taxon>
        <taxon>Agaricales</taxon>
        <taxon>Marasmiineae</taxon>
        <taxon>Omphalotaceae</taxon>
        <taxon>Lentinula</taxon>
    </lineage>
</organism>